<protein>
    <submittedName>
        <fullName evidence="2">Cupin domain-containing protein</fullName>
    </submittedName>
</protein>
<dbReference type="PANTHER" id="PTHR38599">
    <property type="entry name" value="CUPIN DOMAIN PROTEIN (AFU_ORTHOLOGUE AFUA_3G13620)"/>
    <property type="match status" value="1"/>
</dbReference>
<dbReference type="Proteomes" id="UP000547674">
    <property type="component" value="Unassembled WGS sequence"/>
</dbReference>
<accession>A0A7Y2E6V9</accession>
<dbReference type="AlphaFoldDB" id="A0A7Y2E6V9"/>
<feature type="domain" description="Cupin type-2" evidence="1">
    <location>
        <begin position="49"/>
        <end position="114"/>
    </location>
</feature>
<proteinExistence type="predicted"/>
<dbReference type="Gene3D" id="2.60.120.10">
    <property type="entry name" value="Jelly Rolls"/>
    <property type="match status" value="1"/>
</dbReference>
<dbReference type="InterPro" id="IPR014710">
    <property type="entry name" value="RmlC-like_jellyroll"/>
</dbReference>
<dbReference type="PANTHER" id="PTHR38599:SF1">
    <property type="entry name" value="CUPIN DOMAIN PROTEIN (AFU_ORTHOLOGUE AFUA_3G13620)"/>
    <property type="match status" value="1"/>
</dbReference>
<organism evidence="2 3">
    <name type="scientific">Eiseniibacteriota bacterium</name>
    <dbReference type="NCBI Taxonomy" id="2212470"/>
    <lineage>
        <taxon>Bacteria</taxon>
        <taxon>Candidatus Eiseniibacteriota</taxon>
    </lineage>
</organism>
<reference evidence="2 3" key="1">
    <citation type="submission" date="2020-03" db="EMBL/GenBank/DDBJ databases">
        <title>Metabolic flexibility allows generalist bacteria to become dominant in a frequently disturbed ecosystem.</title>
        <authorList>
            <person name="Chen Y.-J."/>
            <person name="Leung P.M."/>
            <person name="Bay S.K."/>
            <person name="Hugenholtz P."/>
            <person name="Kessler A.J."/>
            <person name="Shelley G."/>
            <person name="Waite D.W."/>
            <person name="Cook P.L."/>
            <person name="Greening C."/>
        </authorList>
    </citation>
    <scope>NUCLEOTIDE SEQUENCE [LARGE SCALE GENOMIC DNA]</scope>
    <source>
        <strain evidence="2">SS_bin_28</strain>
    </source>
</reference>
<dbReference type="InterPro" id="IPR011051">
    <property type="entry name" value="RmlC_Cupin_sf"/>
</dbReference>
<name>A0A7Y2E6V9_UNCEI</name>
<evidence type="ECO:0000313" key="3">
    <source>
        <dbReference type="Proteomes" id="UP000547674"/>
    </source>
</evidence>
<evidence type="ECO:0000313" key="2">
    <source>
        <dbReference type="EMBL" id="NNF05457.1"/>
    </source>
</evidence>
<sequence>MLVGLGTPLIFAHEASETSADTAQKPNIAMLLSDQLERVEGTEVIVSKVQIPPNMTLPKHWHPGEEFVYVIKGSVTLWQEGKDDVVFAAGDAGKVPLKQVHTAITGDEGVELIVFRVHETGQPERVLVGDSEKD</sequence>
<dbReference type="EMBL" id="JABDJR010000060">
    <property type="protein sequence ID" value="NNF05457.1"/>
    <property type="molecule type" value="Genomic_DNA"/>
</dbReference>
<gene>
    <name evidence="2" type="ORF">HKN21_01725</name>
</gene>
<dbReference type="InterPro" id="IPR013096">
    <property type="entry name" value="Cupin_2"/>
</dbReference>
<comment type="caution">
    <text evidence="2">The sequence shown here is derived from an EMBL/GenBank/DDBJ whole genome shotgun (WGS) entry which is preliminary data.</text>
</comment>
<evidence type="ECO:0000259" key="1">
    <source>
        <dbReference type="Pfam" id="PF07883"/>
    </source>
</evidence>
<dbReference type="Pfam" id="PF07883">
    <property type="entry name" value="Cupin_2"/>
    <property type="match status" value="1"/>
</dbReference>
<dbReference type="SUPFAM" id="SSF51182">
    <property type="entry name" value="RmlC-like cupins"/>
    <property type="match status" value="1"/>
</dbReference>